<comment type="function">
    <text evidence="1">Central component of the receptor complex responsible for the recognition and translocation of cytosolically synthesized mitochondrial preproteins. Together with TOM22 functions as the transit peptide receptor at the surface of the mitochondrion outer membrane and facilitates the movement of preproteins into the translocation pore.</text>
</comment>
<gene>
    <name evidence="12" type="ORF">Prudu_023192</name>
</gene>
<dbReference type="InterPro" id="IPR010547">
    <property type="entry name" value="TOM20_imprt_rcpt"/>
</dbReference>
<dbReference type="AlphaFoldDB" id="A0A4Y1S2M9"/>
<keyword evidence="9" id="KW-0496">Mitochondrion</keyword>
<evidence type="ECO:0000313" key="12">
    <source>
        <dbReference type="EMBL" id="BBH10408.1"/>
    </source>
</evidence>
<comment type="similarity">
    <text evidence="3">Belongs to the Tom20 family.</text>
</comment>
<dbReference type="InterPro" id="IPR011990">
    <property type="entry name" value="TPR-like_helical_dom_sf"/>
</dbReference>
<feature type="transmembrane region" description="Helical" evidence="11">
    <location>
        <begin position="246"/>
        <end position="263"/>
    </location>
</feature>
<dbReference type="PANTHER" id="PTHR32409:SF7">
    <property type="entry name" value="MITOCHONDRIAL IMPORT RECEPTOR SUBUNIT TOM20"/>
    <property type="match status" value="1"/>
</dbReference>
<dbReference type="GO" id="GO:0015031">
    <property type="term" value="P:protein transport"/>
    <property type="evidence" value="ECO:0007669"/>
    <property type="project" value="UniProtKB-KW"/>
</dbReference>
<accession>A0A4Y1S2M9</accession>
<comment type="subcellular location">
    <subcellularLocation>
        <location evidence="2">Mitochondrion outer membrane</location>
        <topology evidence="2">Single-pass membrane protein</topology>
    </subcellularLocation>
</comment>
<proteinExistence type="inferred from homology"/>
<dbReference type="EMBL" id="AP019304">
    <property type="protein sequence ID" value="BBH10408.1"/>
    <property type="molecule type" value="Genomic_DNA"/>
</dbReference>
<dbReference type="PANTHER" id="PTHR32409">
    <property type="entry name" value="MITOCHONDRIAL IMPORT RECEPTOR SUBUNIT TOM20-1-RELATED"/>
    <property type="match status" value="1"/>
</dbReference>
<keyword evidence="10 11" id="KW-0472">Membrane</keyword>
<reference evidence="12" key="1">
    <citation type="journal article" date="2019" name="Science">
        <title>Mutation of a bHLH transcription factor allowed almond domestication.</title>
        <authorList>
            <person name="Sanchez-Perez R."/>
            <person name="Pavan S."/>
            <person name="Mazzeo R."/>
            <person name="Moldovan C."/>
            <person name="Aiese Cigliano R."/>
            <person name="Del Cueto J."/>
            <person name="Ricciardi F."/>
            <person name="Lotti C."/>
            <person name="Ricciardi L."/>
            <person name="Dicenta F."/>
            <person name="Lopez-Marques R.L."/>
            <person name="Lindberg Moller B."/>
        </authorList>
    </citation>
    <scope>NUCLEOTIDE SEQUENCE</scope>
</reference>
<evidence type="ECO:0000256" key="8">
    <source>
        <dbReference type="ARBA" id="ARBA00022989"/>
    </source>
</evidence>
<keyword evidence="8 11" id="KW-1133">Transmembrane helix</keyword>
<keyword evidence="4" id="KW-0813">Transport</keyword>
<organism evidence="12">
    <name type="scientific">Prunus dulcis</name>
    <name type="common">Almond</name>
    <name type="synonym">Amygdalus dulcis</name>
    <dbReference type="NCBI Taxonomy" id="3755"/>
    <lineage>
        <taxon>Eukaryota</taxon>
        <taxon>Viridiplantae</taxon>
        <taxon>Streptophyta</taxon>
        <taxon>Embryophyta</taxon>
        <taxon>Tracheophyta</taxon>
        <taxon>Spermatophyta</taxon>
        <taxon>Magnoliopsida</taxon>
        <taxon>eudicotyledons</taxon>
        <taxon>Gunneridae</taxon>
        <taxon>Pentapetalae</taxon>
        <taxon>rosids</taxon>
        <taxon>fabids</taxon>
        <taxon>Rosales</taxon>
        <taxon>Rosaceae</taxon>
        <taxon>Amygdaloideae</taxon>
        <taxon>Amygdaleae</taxon>
        <taxon>Prunus</taxon>
    </lineage>
</organism>
<sequence>MEEGGMAGGGSFLNKEENGTRDQCGRVADCTRVNHENRKKAVLGIAVVCRARQGATNLLAQNRRHSPESKAMQFSQDDFDRLLLFEHTRKTAEVNYAKNPLDADNLTKWGGALLELSQFQSLADSKGMINDSISKLEEALQINPAKHDALWCLGNAHTSFAFLTPDLDEARPYFDKASEFFQKAADEDPGNELYQKSLEVTSKAPELHMEIHKQGMGQQILGGGPAASSSSTKTKTKKSSDLKYDIFGWVILAVGIVAWVGMAKSNMPPPPPR</sequence>
<dbReference type="GO" id="GO:0045040">
    <property type="term" value="P:protein insertion into mitochondrial outer membrane"/>
    <property type="evidence" value="ECO:0007669"/>
    <property type="project" value="InterPro"/>
</dbReference>
<dbReference type="SUPFAM" id="SSF48452">
    <property type="entry name" value="TPR-like"/>
    <property type="match status" value="1"/>
</dbReference>
<evidence type="ECO:0000256" key="2">
    <source>
        <dbReference type="ARBA" id="ARBA00004572"/>
    </source>
</evidence>
<protein>
    <submittedName>
        <fullName evidence="12">Translocase of outer membrane 20 kDa subunit 3</fullName>
    </submittedName>
</protein>
<evidence type="ECO:0000256" key="4">
    <source>
        <dbReference type="ARBA" id="ARBA00022448"/>
    </source>
</evidence>
<evidence type="ECO:0000256" key="11">
    <source>
        <dbReference type="SAM" id="Phobius"/>
    </source>
</evidence>
<name>A0A4Y1S2M9_PRUDU</name>
<dbReference type="GO" id="GO:0005742">
    <property type="term" value="C:mitochondrial outer membrane translocase complex"/>
    <property type="evidence" value="ECO:0007669"/>
    <property type="project" value="InterPro"/>
</dbReference>
<evidence type="ECO:0000256" key="3">
    <source>
        <dbReference type="ARBA" id="ARBA00005792"/>
    </source>
</evidence>
<evidence type="ECO:0000256" key="6">
    <source>
        <dbReference type="ARBA" id="ARBA00022787"/>
    </source>
</evidence>
<evidence type="ECO:0000256" key="9">
    <source>
        <dbReference type="ARBA" id="ARBA00023128"/>
    </source>
</evidence>
<keyword evidence="7" id="KW-0653">Protein transport</keyword>
<evidence type="ECO:0000256" key="5">
    <source>
        <dbReference type="ARBA" id="ARBA00022692"/>
    </source>
</evidence>
<evidence type="ECO:0000256" key="1">
    <source>
        <dbReference type="ARBA" id="ARBA00003450"/>
    </source>
</evidence>
<evidence type="ECO:0000256" key="7">
    <source>
        <dbReference type="ARBA" id="ARBA00022927"/>
    </source>
</evidence>
<dbReference type="Gene3D" id="1.25.40.10">
    <property type="entry name" value="Tetratricopeptide repeat domain"/>
    <property type="match status" value="1"/>
</dbReference>
<keyword evidence="6" id="KW-1000">Mitochondrion outer membrane</keyword>
<keyword evidence="5 11" id="KW-0812">Transmembrane</keyword>
<evidence type="ECO:0000256" key="10">
    <source>
        <dbReference type="ARBA" id="ARBA00023136"/>
    </source>
</evidence>
<dbReference type="Pfam" id="PF06552">
    <property type="entry name" value="TOM20_plant"/>
    <property type="match status" value="1"/>
</dbReference>